<evidence type="ECO:0000313" key="3">
    <source>
        <dbReference type="EMBL" id="PIR95163.1"/>
    </source>
</evidence>
<dbReference type="AlphaFoldDB" id="A0A2H0V7W5"/>
<dbReference type="PANTHER" id="PTHR43586:SF8">
    <property type="entry name" value="CYSTEINE DESULFURASE 1, CHLOROPLASTIC"/>
    <property type="match status" value="1"/>
</dbReference>
<dbReference type="Pfam" id="PF00266">
    <property type="entry name" value="Aminotran_5"/>
    <property type="match status" value="1"/>
</dbReference>
<dbReference type="Proteomes" id="UP000228614">
    <property type="component" value="Unassembled WGS sequence"/>
</dbReference>
<feature type="non-terminal residue" evidence="3">
    <location>
        <position position="162"/>
    </location>
</feature>
<evidence type="ECO:0000313" key="4">
    <source>
        <dbReference type="Proteomes" id="UP000228614"/>
    </source>
</evidence>
<dbReference type="PANTHER" id="PTHR43586">
    <property type="entry name" value="CYSTEINE DESULFURASE"/>
    <property type="match status" value="1"/>
</dbReference>
<protein>
    <submittedName>
        <fullName evidence="3">Cysteine desulfurase</fullName>
    </submittedName>
</protein>
<name>A0A2H0V7W5_9BACT</name>
<feature type="domain" description="Aminotransferase class V" evidence="2">
    <location>
        <begin position="21"/>
        <end position="160"/>
    </location>
</feature>
<dbReference type="Gene3D" id="3.40.640.10">
    <property type="entry name" value="Type I PLP-dependent aspartate aminotransferase-like (Major domain)"/>
    <property type="match status" value="1"/>
</dbReference>
<evidence type="ECO:0000259" key="2">
    <source>
        <dbReference type="Pfam" id="PF00266"/>
    </source>
</evidence>
<organism evidence="3 4">
    <name type="scientific">Candidatus Falkowbacteria bacterium CG10_big_fil_rev_8_21_14_0_10_37_6</name>
    <dbReference type="NCBI Taxonomy" id="1974563"/>
    <lineage>
        <taxon>Bacteria</taxon>
        <taxon>Candidatus Falkowiibacteriota</taxon>
    </lineage>
</organism>
<gene>
    <name evidence="3" type="ORF">COT95_00200</name>
</gene>
<dbReference type="InterPro" id="IPR015424">
    <property type="entry name" value="PyrdxlP-dep_Trfase"/>
</dbReference>
<dbReference type="Gene3D" id="3.90.1150.10">
    <property type="entry name" value="Aspartate Aminotransferase, domain 1"/>
    <property type="match status" value="1"/>
</dbReference>
<keyword evidence="1" id="KW-0663">Pyridoxal phosphate</keyword>
<proteinExistence type="predicted"/>
<dbReference type="InterPro" id="IPR015421">
    <property type="entry name" value="PyrdxlP-dep_Trfase_major"/>
</dbReference>
<dbReference type="InterPro" id="IPR015422">
    <property type="entry name" value="PyrdxlP-dep_Trfase_small"/>
</dbReference>
<evidence type="ECO:0000256" key="1">
    <source>
        <dbReference type="ARBA" id="ARBA00022898"/>
    </source>
</evidence>
<accession>A0A2H0V7W5</accession>
<dbReference type="EMBL" id="PFAN01000012">
    <property type="protein sequence ID" value="PIR95163.1"/>
    <property type="molecule type" value="Genomic_DNA"/>
</dbReference>
<dbReference type="SUPFAM" id="SSF53383">
    <property type="entry name" value="PLP-dependent transferases"/>
    <property type="match status" value="1"/>
</dbReference>
<dbReference type="InterPro" id="IPR000192">
    <property type="entry name" value="Aminotrans_V_dom"/>
</dbReference>
<reference evidence="4" key="1">
    <citation type="submission" date="2017-09" db="EMBL/GenBank/DDBJ databases">
        <title>Depth-based differentiation of microbial function through sediment-hosted aquifers and enrichment of novel symbionts in the deep terrestrial subsurface.</title>
        <authorList>
            <person name="Probst A.J."/>
            <person name="Ladd B."/>
            <person name="Jarett J.K."/>
            <person name="Geller-Mcgrath D.E."/>
            <person name="Sieber C.M.K."/>
            <person name="Emerson J.B."/>
            <person name="Anantharaman K."/>
            <person name="Thomas B.C."/>
            <person name="Malmstrom R."/>
            <person name="Stieglmeier M."/>
            <person name="Klingl A."/>
            <person name="Woyke T."/>
            <person name="Ryan C.M."/>
            <person name="Banfield J.F."/>
        </authorList>
    </citation>
    <scope>NUCLEOTIDE SEQUENCE [LARGE SCALE GENOMIC DNA]</scope>
</reference>
<sequence length="162" mass="18351">MKNIRGQFPILTKKINGRAMIYFDNAATSQKPQSVINSMVDFYTKHNSNVHRGINPLAEEATRQYENARKKVKEFINANSTQEIIFTKGATESINLIAQSWGRKNLKKGDIVVLSIAEHHANFVPWLQLKKEIGIEIDVISLTGKGYLDIQKAKNLLTQKKV</sequence>
<comment type="caution">
    <text evidence="3">The sequence shown here is derived from an EMBL/GenBank/DDBJ whole genome shotgun (WGS) entry which is preliminary data.</text>
</comment>